<dbReference type="InterPro" id="IPR011701">
    <property type="entry name" value="MFS"/>
</dbReference>
<evidence type="ECO:0000313" key="9">
    <source>
        <dbReference type="Proteomes" id="UP000776700"/>
    </source>
</evidence>
<feature type="transmembrane region" description="Helical" evidence="6">
    <location>
        <begin position="344"/>
        <end position="369"/>
    </location>
</feature>
<dbReference type="Proteomes" id="UP000776700">
    <property type="component" value="Unassembled WGS sequence"/>
</dbReference>
<dbReference type="GO" id="GO:0005886">
    <property type="term" value="C:plasma membrane"/>
    <property type="evidence" value="ECO:0007669"/>
    <property type="project" value="UniProtKB-SubCell"/>
</dbReference>
<evidence type="ECO:0000259" key="7">
    <source>
        <dbReference type="PROSITE" id="PS50850"/>
    </source>
</evidence>
<evidence type="ECO:0000313" key="8">
    <source>
        <dbReference type="EMBL" id="HJG97282.1"/>
    </source>
</evidence>
<keyword evidence="4 6" id="KW-1133">Transmembrane helix</keyword>
<reference evidence="8" key="2">
    <citation type="submission" date="2021-09" db="EMBL/GenBank/DDBJ databases">
        <authorList>
            <person name="Gilroy R."/>
        </authorList>
    </citation>
    <scope>NUCLEOTIDE SEQUENCE</scope>
    <source>
        <strain evidence="8">1277</strain>
    </source>
</reference>
<feature type="transmembrane region" description="Helical" evidence="6">
    <location>
        <begin position="375"/>
        <end position="393"/>
    </location>
</feature>
<evidence type="ECO:0000256" key="6">
    <source>
        <dbReference type="SAM" id="Phobius"/>
    </source>
</evidence>
<dbReference type="InterPro" id="IPR036259">
    <property type="entry name" value="MFS_trans_sf"/>
</dbReference>
<dbReference type="EMBL" id="DYUB01000292">
    <property type="protein sequence ID" value="HJG97282.1"/>
    <property type="molecule type" value="Genomic_DNA"/>
</dbReference>
<gene>
    <name evidence="8" type="ORF">K8V90_09295</name>
</gene>
<feature type="transmembrane region" description="Helical" evidence="6">
    <location>
        <begin position="78"/>
        <end position="97"/>
    </location>
</feature>
<dbReference type="Pfam" id="PF07690">
    <property type="entry name" value="MFS_1"/>
    <property type="match status" value="1"/>
</dbReference>
<dbReference type="SUPFAM" id="SSF103473">
    <property type="entry name" value="MFS general substrate transporter"/>
    <property type="match status" value="1"/>
</dbReference>
<feature type="transmembrane region" description="Helical" evidence="6">
    <location>
        <begin position="51"/>
        <end position="71"/>
    </location>
</feature>
<feature type="transmembrane region" description="Helical" evidence="6">
    <location>
        <begin position="287"/>
        <end position="305"/>
    </location>
</feature>
<dbReference type="PROSITE" id="PS50850">
    <property type="entry name" value="MFS"/>
    <property type="match status" value="1"/>
</dbReference>
<keyword evidence="2" id="KW-0813">Transport</keyword>
<organism evidence="8 9">
    <name type="scientific">Romboutsia timonensis</name>
    <dbReference type="NCBI Taxonomy" id="1776391"/>
    <lineage>
        <taxon>Bacteria</taxon>
        <taxon>Bacillati</taxon>
        <taxon>Bacillota</taxon>
        <taxon>Clostridia</taxon>
        <taxon>Peptostreptococcales</taxon>
        <taxon>Peptostreptococcaceae</taxon>
        <taxon>Romboutsia</taxon>
    </lineage>
</organism>
<dbReference type="PANTHER" id="PTHR11360:SF284">
    <property type="entry name" value="EG:103B4.3 PROTEIN-RELATED"/>
    <property type="match status" value="1"/>
</dbReference>
<feature type="transmembrane region" description="Helical" evidence="6">
    <location>
        <begin position="222"/>
        <end position="240"/>
    </location>
</feature>
<protein>
    <submittedName>
        <fullName evidence="8">MFS transporter</fullName>
    </submittedName>
</protein>
<evidence type="ECO:0000256" key="2">
    <source>
        <dbReference type="ARBA" id="ARBA00022448"/>
    </source>
</evidence>
<dbReference type="InterPro" id="IPR020846">
    <property type="entry name" value="MFS_dom"/>
</dbReference>
<dbReference type="GO" id="GO:0022857">
    <property type="term" value="F:transmembrane transporter activity"/>
    <property type="evidence" value="ECO:0007669"/>
    <property type="project" value="InterPro"/>
</dbReference>
<feature type="transmembrane region" description="Helical" evidence="6">
    <location>
        <begin position="311"/>
        <end position="332"/>
    </location>
</feature>
<reference evidence="8" key="1">
    <citation type="journal article" date="2021" name="PeerJ">
        <title>Extensive microbial diversity within the chicken gut microbiome revealed by metagenomics and culture.</title>
        <authorList>
            <person name="Gilroy R."/>
            <person name="Ravi A."/>
            <person name="Getino M."/>
            <person name="Pursley I."/>
            <person name="Horton D.L."/>
            <person name="Alikhan N.F."/>
            <person name="Baker D."/>
            <person name="Gharbi K."/>
            <person name="Hall N."/>
            <person name="Watson M."/>
            <person name="Adriaenssens E.M."/>
            <person name="Foster-Nyarko E."/>
            <person name="Jarju S."/>
            <person name="Secka A."/>
            <person name="Antonio M."/>
            <person name="Oren A."/>
            <person name="Chaudhuri R.R."/>
            <person name="La Ragione R."/>
            <person name="Hildebrand F."/>
            <person name="Pallen M.J."/>
        </authorList>
    </citation>
    <scope>NUCLEOTIDE SEQUENCE</scope>
    <source>
        <strain evidence="8">1277</strain>
    </source>
</reference>
<evidence type="ECO:0000256" key="4">
    <source>
        <dbReference type="ARBA" id="ARBA00022989"/>
    </source>
</evidence>
<keyword evidence="3 6" id="KW-0812">Transmembrane</keyword>
<feature type="transmembrane region" description="Helical" evidence="6">
    <location>
        <begin position="12"/>
        <end position="39"/>
    </location>
</feature>
<dbReference type="AlphaFoldDB" id="A0A921N257"/>
<comment type="caution">
    <text evidence="8">The sequence shown here is derived from an EMBL/GenBank/DDBJ whole genome shotgun (WGS) entry which is preliminary data.</text>
</comment>
<proteinExistence type="predicted"/>
<sequence>MDKSKNNYKYIIAVSSFILMAVAFSIVNSVNTILTAPVINERNFSIGEFSLLFTITAITVAICSPLVGTLLNKVNIKIIMSISSILAGGGYMLYGFANNILSFYLIGIIVSIGMCGLTTIPISTMISDWFEPEKKGSIMGIVFAGIGTGTFFWMQIVSRFLEVYNYRLAYLFLGAIVIIVSLPISLFIAKRPDDVVYKLKDSNNKNNKSKDKSFKDISKTPSFWTFSIGLLLMGISFAGIKQHVQPYLSVLGYSISFSANIGSTLAVSGLIANIIGGILFDKFKTKIVLYFIGTISCISIIFLILAGNPIFAYLFTIFYGLTMCMSSIWPAYGVTRLFSNENYSVIFGFVNMFFTIGTSVGPFLSGVIADTSFGYQASWVIYFFTTIIAYFLFVRLPGLSSAVDLPK</sequence>
<evidence type="ECO:0000256" key="5">
    <source>
        <dbReference type="ARBA" id="ARBA00023136"/>
    </source>
</evidence>
<comment type="subcellular location">
    <subcellularLocation>
        <location evidence="1">Cell membrane</location>
        <topology evidence="1">Multi-pass membrane protein</topology>
    </subcellularLocation>
</comment>
<feature type="domain" description="Major facilitator superfamily (MFS) profile" evidence="7">
    <location>
        <begin position="9"/>
        <end position="401"/>
    </location>
</feature>
<feature type="transmembrane region" description="Helical" evidence="6">
    <location>
        <begin position="138"/>
        <end position="156"/>
    </location>
</feature>
<evidence type="ECO:0000256" key="1">
    <source>
        <dbReference type="ARBA" id="ARBA00004651"/>
    </source>
</evidence>
<dbReference type="PANTHER" id="PTHR11360">
    <property type="entry name" value="MONOCARBOXYLATE TRANSPORTER"/>
    <property type="match status" value="1"/>
</dbReference>
<name>A0A921N257_9FIRM</name>
<dbReference type="Gene3D" id="1.20.1250.20">
    <property type="entry name" value="MFS general substrate transporter like domains"/>
    <property type="match status" value="1"/>
</dbReference>
<accession>A0A921N257</accession>
<feature type="transmembrane region" description="Helical" evidence="6">
    <location>
        <begin position="260"/>
        <end position="280"/>
    </location>
</feature>
<dbReference type="InterPro" id="IPR050327">
    <property type="entry name" value="Proton-linked_MCT"/>
</dbReference>
<feature type="transmembrane region" description="Helical" evidence="6">
    <location>
        <begin position="103"/>
        <end position="126"/>
    </location>
</feature>
<feature type="transmembrane region" description="Helical" evidence="6">
    <location>
        <begin position="168"/>
        <end position="189"/>
    </location>
</feature>
<evidence type="ECO:0000256" key="3">
    <source>
        <dbReference type="ARBA" id="ARBA00022692"/>
    </source>
</evidence>
<keyword evidence="5 6" id="KW-0472">Membrane</keyword>